<accession>A0A8R1Z9K0</accession>
<dbReference type="EnsemblMetazoa" id="PPA44589.1">
    <property type="protein sequence ID" value="PPA44589.1"/>
    <property type="gene ID" value="WBGene00282958"/>
</dbReference>
<evidence type="ECO:0000313" key="3">
    <source>
        <dbReference type="EnsemblMetazoa" id="PPA44589.1"/>
    </source>
</evidence>
<dbReference type="Gene3D" id="2.80.10.50">
    <property type="match status" value="1"/>
</dbReference>
<feature type="signal peptide" evidence="2">
    <location>
        <begin position="1"/>
        <end position="18"/>
    </location>
</feature>
<proteinExistence type="predicted"/>
<feature type="compositionally biased region" description="Low complexity" evidence="1">
    <location>
        <begin position="31"/>
        <end position="44"/>
    </location>
</feature>
<keyword evidence="2" id="KW-0732">Signal</keyword>
<evidence type="ECO:0000313" key="4">
    <source>
        <dbReference type="Proteomes" id="UP000005239"/>
    </source>
</evidence>
<evidence type="ECO:0000256" key="2">
    <source>
        <dbReference type="SAM" id="SignalP"/>
    </source>
</evidence>
<dbReference type="PROSITE" id="PS51257">
    <property type="entry name" value="PROKAR_LIPOPROTEIN"/>
    <property type="match status" value="1"/>
</dbReference>
<evidence type="ECO:0000256" key="1">
    <source>
        <dbReference type="SAM" id="MobiDB-lite"/>
    </source>
</evidence>
<reference evidence="3" key="2">
    <citation type="submission" date="2022-06" db="UniProtKB">
        <authorList>
            <consortium name="EnsemblMetazoa"/>
        </authorList>
    </citation>
    <scope>IDENTIFICATION</scope>
    <source>
        <strain evidence="3">PS312</strain>
    </source>
</reference>
<accession>A0A2A6B9U9</accession>
<feature type="region of interest" description="Disordered" evidence="1">
    <location>
        <begin position="17"/>
        <end position="46"/>
    </location>
</feature>
<protein>
    <submittedName>
        <fullName evidence="3">Uncharacterized protein</fullName>
    </submittedName>
</protein>
<name>A0A2A6B9U9_PRIPA</name>
<organism evidence="3 4">
    <name type="scientific">Pristionchus pacificus</name>
    <name type="common">Parasitic nematode worm</name>
    <dbReference type="NCBI Taxonomy" id="54126"/>
    <lineage>
        <taxon>Eukaryota</taxon>
        <taxon>Metazoa</taxon>
        <taxon>Ecdysozoa</taxon>
        <taxon>Nematoda</taxon>
        <taxon>Chromadorea</taxon>
        <taxon>Rhabditida</taxon>
        <taxon>Rhabditina</taxon>
        <taxon>Diplogasteromorpha</taxon>
        <taxon>Diplogasteroidea</taxon>
        <taxon>Neodiplogasteridae</taxon>
        <taxon>Pristionchus</taxon>
    </lineage>
</organism>
<dbReference type="Proteomes" id="UP000005239">
    <property type="component" value="Unassembled WGS sequence"/>
</dbReference>
<sequence>MNWKYIVLSLLLPSSSSSACTRTANHGEKVPTTTEPKTSFTSTTGQNGEESEWLIKSVHGTYLKVSSDAVKRVAVDSAWDASSRWIIGQRGDKTYIKAKESSLFLGAHKISTIGLDTELTDESLFVVHKNADQSCLLVVNKEENTICTQQKPNQGQPTLWYINTIIIII</sequence>
<dbReference type="AlphaFoldDB" id="A0A2A6B9U9"/>
<reference evidence="4" key="1">
    <citation type="journal article" date="2008" name="Nat. Genet.">
        <title>The Pristionchus pacificus genome provides a unique perspective on nematode lifestyle and parasitism.</title>
        <authorList>
            <person name="Dieterich C."/>
            <person name="Clifton S.W."/>
            <person name="Schuster L.N."/>
            <person name="Chinwalla A."/>
            <person name="Delehaunty K."/>
            <person name="Dinkelacker I."/>
            <person name="Fulton L."/>
            <person name="Fulton R."/>
            <person name="Godfrey J."/>
            <person name="Minx P."/>
            <person name="Mitreva M."/>
            <person name="Roeseler W."/>
            <person name="Tian H."/>
            <person name="Witte H."/>
            <person name="Yang S.P."/>
            <person name="Wilson R.K."/>
            <person name="Sommer R.J."/>
        </authorList>
    </citation>
    <scope>NUCLEOTIDE SEQUENCE [LARGE SCALE GENOMIC DNA]</scope>
    <source>
        <strain evidence="4">PS312</strain>
    </source>
</reference>
<feature type="chain" id="PRO_5044337890" evidence="2">
    <location>
        <begin position="19"/>
        <end position="169"/>
    </location>
</feature>
<keyword evidence="4" id="KW-1185">Reference proteome</keyword>
<gene>
    <name evidence="3" type="primary">WBGene00282958</name>
</gene>